<organism evidence="3 4">
    <name type="scientific">Dysgonomonas termitidis</name>
    <dbReference type="NCBI Taxonomy" id="1516126"/>
    <lineage>
        <taxon>Bacteria</taxon>
        <taxon>Pseudomonadati</taxon>
        <taxon>Bacteroidota</taxon>
        <taxon>Bacteroidia</taxon>
        <taxon>Bacteroidales</taxon>
        <taxon>Dysgonomonadaceae</taxon>
        <taxon>Dysgonomonas</taxon>
    </lineage>
</organism>
<keyword evidence="1" id="KW-0328">Glycosyltransferase</keyword>
<keyword evidence="4" id="KW-1185">Reference proteome</keyword>
<reference evidence="4" key="1">
    <citation type="journal article" date="2019" name="Int. J. Syst. Evol. Microbiol.">
        <title>The Global Catalogue of Microorganisms (GCM) 10K type strain sequencing project: providing services to taxonomists for standard genome sequencing and annotation.</title>
        <authorList>
            <consortium name="The Broad Institute Genomics Platform"/>
            <consortium name="The Broad Institute Genome Sequencing Center for Infectious Disease"/>
            <person name="Wu L."/>
            <person name="Ma J."/>
        </authorList>
    </citation>
    <scope>NUCLEOTIDE SEQUENCE [LARGE SCALE GENOMIC DNA]</scope>
    <source>
        <strain evidence="4">CCUG 66188</strain>
    </source>
</reference>
<dbReference type="Proteomes" id="UP001596023">
    <property type="component" value="Unassembled WGS sequence"/>
</dbReference>
<sequence>MAKNFYSILKDLQSTLADESMEELCSIIKNIIFDKNKIADLANTLAQSGDKLNFPNLNTADIPSTGGPSSLSTIISPLILKEYFAVPKLGIIGRPAGGIDVLAQIQGYNLKLSKEEIYEIIDKTQYCHFISNNHFAPLDSKLFKYRSENNFKNVPGLVIASLLSKKVAVDIKNVCLDIRYSHFGNFGSSLEEARKLSDNFKLVSSLLGINSTFYFSDNTRLLQPYIGRGESLLAIHEYFLDTKNNWLNHHIEHDCREMVSTLTNHKIESPELKSIIIKNFTENIECQGGSIDSFENVVQKTRDSHIYEFSANKSGILSIDMMKMRDTIVKIQNKYSDKDHEFPDPCGLIFFKNQNEHISKNEAVLTFRVVENDLEYFKNELNKFIIID</sequence>
<accession>A0ABV9KXT2</accession>
<keyword evidence="2" id="KW-0808">Transferase</keyword>
<dbReference type="Gene3D" id="3.40.1030.10">
    <property type="entry name" value="Nucleoside phosphorylase/phosphoribosyltransferase catalytic domain"/>
    <property type="match status" value="1"/>
</dbReference>
<dbReference type="PANTHER" id="PTHR10515:SF0">
    <property type="entry name" value="THYMIDINE PHOSPHORYLASE"/>
    <property type="match status" value="1"/>
</dbReference>
<name>A0ABV9KXT2_9BACT</name>
<evidence type="ECO:0000256" key="2">
    <source>
        <dbReference type="ARBA" id="ARBA00022679"/>
    </source>
</evidence>
<evidence type="ECO:0008006" key="5">
    <source>
        <dbReference type="Google" id="ProtNLM"/>
    </source>
</evidence>
<evidence type="ECO:0000313" key="4">
    <source>
        <dbReference type="Proteomes" id="UP001596023"/>
    </source>
</evidence>
<dbReference type="PANTHER" id="PTHR10515">
    <property type="entry name" value="THYMIDINE PHOSPHORYLASE"/>
    <property type="match status" value="1"/>
</dbReference>
<dbReference type="InterPro" id="IPR035902">
    <property type="entry name" value="Nuc_phospho_transferase"/>
</dbReference>
<protein>
    <recommendedName>
        <fullName evidence="5">Thymidine phosphorylase</fullName>
    </recommendedName>
</protein>
<gene>
    <name evidence="3" type="ORF">ACFO6W_14375</name>
</gene>
<dbReference type="SUPFAM" id="SSF52418">
    <property type="entry name" value="Nucleoside phosphorylase/phosphoribosyltransferase catalytic domain"/>
    <property type="match status" value="1"/>
</dbReference>
<dbReference type="EMBL" id="JBHSGN010000083">
    <property type="protein sequence ID" value="MFC4674887.1"/>
    <property type="molecule type" value="Genomic_DNA"/>
</dbReference>
<comment type="caution">
    <text evidence="3">The sequence shown here is derived from an EMBL/GenBank/DDBJ whole genome shotgun (WGS) entry which is preliminary data.</text>
</comment>
<evidence type="ECO:0000313" key="3">
    <source>
        <dbReference type="EMBL" id="MFC4674887.1"/>
    </source>
</evidence>
<dbReference type="RefSeq" id="WP_379997575.1">
    <property type="nucleotide sequence ID" value="NZ_JBHSGN010000083.1"/>
</dbReference>
<dbReference type="InterPro" id="IPR000053">
    <property type="entry name" value="Thymidine/pyrmidine_PPase"/>
</dbReference>
<proteinExistence type="predicted"/>
<evidence type="ECO:0000256" key="1">
    <source>
        <dbReference type="ARBA" id="ARBA00022676"/>
    </source>
</evidence>